<dbReference type="InterPro" id="IPR033911">
    <property type="entry name" value="MetRS_core"/>
</dbReference>
<evidence type="ECO:0000259" key="11">
    <source>
        <dbReference type="Pfam" id="PF09334"/>
    </source>
</evidence>
<evidence type="ECO:0000256" key="4">
    <source>
        <dbReference type="ARBA" id="ARBA00022741"/>
    </source>
</evidence>
<gene>
    <name evidence="12" type="ORF">EJ08DRAFT_647367</name>
</gene>
<dbReference type="EC" id="6.1.1.10" evidence="2"/>
<dbReference type="InterPro" id="IPR023457">
    <property type="entry name" value="Met-tRNA_synth_2"/>
</dbReference>
<dbReference type="FunFam" id="2.170.220.10:FF:000001">
    <property type="entry name" value="methionine--tRNA ligase, mitochondrial"/>
    <property type="match status" value="1"/>
</dbReference>
<evidence type="ECO:0000256" key="5">
    <source>
        <dbReference type="ARBA" id="ARBA00022840"/>
    </source>
</evidence>
<dbReference type="PRINTS" id="PR01041">
    <property type="entry name" value="TRNASYNTHMET"/>
</dbReference>
<dbReference type="OrthoDB" id="24670at2759"/>
<dbReference type="GO" id="GO:0004825">
    <property type="term" value="F:methionine-tRNA ligase activity"/>
    <property type="evidence" value="ECO:0007669"/>
    <property type="project" value="UniProtKB-EC"/>
</dbReference>
<dbReference type="SUPFAM" id="SSF52374">
    <property type="entry name" value="Nucleotidylyl transferase"/>
    <property type="match status" value="1"/>
</dbReference>
<keyword evidence="7 10" id="KW-0030">Aminoacyl-tRNA synthetase</keyword>
<dbReference type="PANTHER" id="PTHR43326">
    <property type="entry name" value="METHIONYL-TRNA SYNTHETASE"/>
    <property type="match status" value="1"/>
</dbReference>
<dbReference type="CDD" id="cd00814">
    <property type="entry name" value="MetRS_core"/>
    <property type="match status" value="1"/>
</dbReference>
<dbReference type="InterPro" id="IPR014758">
    <property type="entry name" value="Met-tRNA_synth"/>
</dbReference>
<dbReference type="Gene3D" id="1.10.730.10">
    <property type="entry name" value="Isoleucyl-tRNA Synthetase, Domain 1"/>
    <property type="match status" value="1"/>
</dbReference>
<evidence type="ECO:0000256" key="3">
    <source>
        <dbReference type="ARBA" id="ARBA00022598"/>
    </source>
</evidence>
<comment type="similarity">
    <text evidence="1 10">Belongs to the class-I aminoacyl-tRNA synthetase family.</text>
</comment>
<evidence type="ECO:0000256" key="8">
    <source>
        <dbReference type="ARBA" id="ARBA00047364"/>
    </source>
</evidence>
<dbReference type="PANTHER" id="PTHR43326:SF1">
    <property type="entry name" value="METHIONINE--TRNA LIGASE, MITOCHONDRIAL"/>
    <property type="match status" value="1"/>
</dbReference>
<dbReference type="Gene3D" id="2.170.220.10">
    <property type="match status" value="1"/>
</dbReference>
<keyword evidence="3 10" id="KW-0436">Ligase</keyword>
<sequence>MRPSLISNSVRSSVRRSSRKLNWICPSCRHSSTTATITSDPRPVENLPPTPSIKKPFYITTPIFYVNAAPHVGHMYSMVLADVIKRYQQLRGKKAILCTGTDEHGMKVQQAAEKAFTSPKPFCDKGAEVFKILAARSGISNDHFVRTTDPDHRETVQYAWRLLKEKGLIYTSKHEGWYCISDETYYPNSAVHLIIDPATGRKHMASMETGKEVEWTEEPNYHFRLTAFRDRLLDFYEMNPGWIIPAERHNEMYNHIKDGLTDLSISRPYGRLTWGIPVPDDPSQTIYVWLDALVNYITKAGYPWSPDRAFAEGWPANVQVIGKDIMRFHCVYWPAFLMALDVPLPLRILTHAHWTLGKQKMAKSTGNVVNPFYAIDRFGLDTMRYYLMHNGGVLHDADYSNSRIISTYKHDLYGQIGNLASRVTRGKGWNVQNVVREVQYEGWLETGPAYKADMLQWKALTAVEHEVSLEMEKYKVGTALQSIMNMIYKTNQYIQHQGPWYMARKDSNAPYDPRLNTIIYLCTESLRIAGIMLQPYMPAKAALLLDMLGVDEAKRTLEYARVGMDFEYGTSKVDLGKGHKGVLFPPLISDE</sequence>
<evidence type="ECO:0000313" key="13">
    <source>
        <dbReference type="Proteomes" id="UP000800235"/>
    </source>
</evidence>
<name>A0A9P4U1C1_9PEZI</name>
<dbReference type="EMBL" id="MU007021">
    <property type="protein sequence ID" value="KAF2433311.1"/>
    <property type="molecule type" value="Genomic_DNA"/>
</dbReference>
<dbReference type="InterPro" id="IPR015413">
    <property type="entry name" value="Methionyl/Leucyl_tRNA_Synth"/>
</dbReference>
<keyword evidence="6 10" id="KW-0648">Protein biosynthesis</keyword>
<evidence type="ECO:0000256" key="7">
    <source>
        <dbReference type="ARBA" id="ARBA00023146"/>
    </source>
</evidence>
<dbReference type="NCBIfam" id="TIGR00398">
    <property type="entry name" value="metG"/>
    <property type="match status" value="1"/>
</dbReference>
<evidence type="ECO:0000256" key="6">
    <source>
        <dbReference type="ARBA" id="ARBA00022917"/>
    </source>
</evidence>
<accession>A0A9P4U1C1</accession>
<evidence type="ECO:0000256" key="10">
    <source>
        <dbReference type="RuleBase" id="RU363039"/>
    </source>
</evidence>
<proteinExistence type="inferred from homology"/>
<dbReference type="GO" id="GO:0005739">
    <property type="term" value="C:mitochondrion"/>
    <property type="evidence" value="ECO:0007669"/>
    <property type="project" value="UniProtKB-ARBA"/>
</dbReference>
<dbReference type="Pfam" id="PF09334">
    <property type="entry name" value="tRNA-synt_1g"/>
    <property type="match status" value="1"/>
</dbReference>
<evidence type="ECO:0000256" key="2">
    <source>
        <dbReference type="ARBA" id="ARBA00012838"/>
    </source>
</evidence>
<keyword evidence="4 10" id="KW-0547">Nucleotide-binding</keyword>
<feature type="domain" description="Methionyl/Leucyl tRNA synthetase" evidence="11">
    <location>
        <begin position="58"/>
        <end position="423"/>
    </location>
</feature>
<keyword evidence="5 10" id="KW-0067">ATP-binding</keyword>
<protein>
    <recommendedName>
        <fullName evidence="9">Probable methionine--tRNA ligase, mitochondrial</fullName>
        <ecNumber evidence="2">6.1.1.10</ecNumber>
    </recommendedName>
</protein>
<comment type="catalytic activity">
    <reaction evidence="8">
        <text>tRNA(Met) + L-methionine + ATP = L-methionyl-tRNA(Met) + AMP + diphosphate</text>
        <dbReference type="Rhea" id="RHEA:13481"/>
        <dbReference type="Rhea" id="RHEA-COMP:9667"/>
        <dbReference type="Rhea" id="RHEA-COMP:9698"/>
        <dbReference type="ChEBI" id="CHEBI:30616"/>
        <dbReference type="ChEBI" id="CHEBI:33019"/>
        <dbReference type="ChEBI" id="CHEBI:57844"/>
        <dbReference type="ChEBI" id="CHEBI:78442"/>
        <dbReference type="ChEBI" id="CHEBI:78530"/>
        <dbReference type="ChEBI" id="CHEBI:456215"/>
        <dbReference type="EC" id="6.1.1.10"/>
    </reaction>
</comment>
<dbReference type="SUPFAM" id="SSF47323">
    <property type="entry name" value="Anticodon-binding domain of a subclass of class I aminoacyl-tRNA synthetases"/>
    <property type="match status" value="1"/>
</dbReference>
<comment type="caution">
    <text evidence="12">The sequence shown here is derived from an EMBL/GenBank/DDBJ whole genome shotgun (WGS) entry which is preliminary data.</text>
</comment>
<organism evidence="12 13">
    <name type="scientific">Tothia fuscella</name>
    <dbReference type="NCBI Taxonomy" id="1048955"/>
    <lineage>
        <taxon>Eukaryota</taxon>
        <taxon>Fungi</taxon>
        <taxon>Dikarya</taxon>
        <taxon>Ascomycota</taxon>
        <taxon>Pezizomycotina</taxon>
        <taxon>Dothideomycetes</taxon>
        <taxon>Pleosporomycetidae</taxon>
        <taxon>Venturiales</taxon>
        <taxon>Cylindrosympodiaceae</taxon>
        <taxon>Tothia</taxon>
    </lineage>
</organism>
<dbReference type="InterPro" id="IPR014729">
    <property type="entry name" value="Rossmann-like_a/b/a_fold"/>
</dbReference>
<dbReference type="InterPro" id="IPR009080">
    <property type="entry name" value="tRNAsynth_Ia_anticodon-bd"/>
</dbReference>
<evidence type="ECO:0000256" key="9">
    <source>
        <dbReference type="ARBA" id="ARBA00068817"/>
    </source>
</evidence>
<evidence type="ECO:0000256" key="1">
    <source>
        <dbReference type="ARBA" id="ARBA00005594"/>
    </source>
</evidence>
<keyword evidence="13" id="KW-1185">Reference proteome</keyword>
<dbReference type="GO" id="GO:0005524">
    <property type="term" value="F:ATP binding"/>
    <property type="evidence" value="ECO:0007669"/>
    <property type="project" value="UniProtKB-KW"/>
</dbReference>
<evidence type="ECO:0000313" key="12">
    <source>
        <dbReference type="EMBL" id="KAF2433311.1"/>
    </source>
</evidence>
<reference evidence="12" key="1">
    <citation type="journal article" date="2020" name="Stud. Mycol.">
        <title>101 Dothideomycetes genomes: a test case for predicting lifestyles and emergence of pathogens.</title>
        <authorList>
            <person name="Haridas S."/>
            <person name="Albert R."/>
            <person name="Binder M."/>
            <person name="Bloem J."/>
            <person name="Labutti K."/>
            <person name="Salamov A."/>
            <person name="Andreopoulos B."/>
            <person name="Baker S."/>
            <person name="Barry K."/>
            <person name="Bills G."/>
            <person name="Bluhm B."/>
            <person name="Cannon C."/>
            <person name="Castanera R."/>
            <person name="Culley D."/>
            <person name="Daum C."/>
            <person name="Ezra D."/>
            <person name="Gonzalez J."/>
            <person name="Henrissat B."/>
            <person name="Kuo A."/>
            <person name="Liang C."/>
            <person name="Lipzen A."/>
            <person name="Lutzoni F."/>
            <person name="Magnuson J."/>
            <person name="Mondo S."/>
            <person name="Nolan M."/>
            <person name="Ohm R."/>
            <person name="Pangilinan J."/>
            <person name="Park H.-J."/>
            <person name="Ramirez L."/>
            <person name="Alfaro M."/>
            <person name="Sun H."/>
            <person name="Tritt A."/>
            <person name="Yoshinaga Y."/>
            <person name="Zwiers L.-H."/>
            <person name="Turgeon B."/>
            <person name="Goodwin S."/>
            <person name="Spatafora J."/>
            <person name="Crous P."/>
            <person name="Grigoriev I."/>
        </authorList>
    </citation>
    <scope>NUCLEOTIDE SEQUENCE</scope>
    <source>
        <strain evidence="12">CBS 130266</strain>
    </source>
</reference>
<dbReference type="Gene3D" id="3.40.50.620">
    <property type="entry name" value="HUPs"/>
    <property type="match status" value="1"/>
</dbReference>
<dbReference type="AlphaFoldDB" id="A0A9P4U1C1"/>
<dbReference type="GO" id="GO:0006431">
    <property type="term" value="P:methionyl-tRNA aminoacylation"/>
    <property type="evidence" value="ECO:0007669"/>
    <property type="project" value="InterPro"/>
</dbReference>
<dbReference type="Proteomes" id="UP000800235">
    <property type="component" value="Unassembled WGS sequence"/>
</dbReference>